<dbReference type="AlphaFoldDB" id="A0A060D9N9"/>
<sequence>MKNLGQMMKQAQQMQAKMQEMQARLGEVEMTGQSGAGMVNVTVNGKGEMKKIKLDKSIVDPEDIEVLEDLIIAAFNDAKAKVEQHVANETQNLMGGMKLPPGMKLPF</sequence>
<keyword evidence="13" id="KW-1185">Reference proteome</keyword>
<evidence type="ECO:0000256" key="3">
    <source>
        <dbReference type="SAM" id="Coils"/>
    </source>
</evidence>
<dbReference type="GO" id="GO:0043590">
    <property type="term" value="C:bacterial nucleoid"/>
    <property type="evidence" value="ECO:0007669"/>
    <property type="project" value="UniProtKB-UniRule"/>
</dbReference>
<dbReference type="Proteomes" id="UP000027186">
    <property type="component" value="Chromosome"/>
</dbReference>
<dbReference type="PANTHER" id="PTHR33449:SF1">
    <property type="entry name" value="NUCLEOID-ASSOCIATED PROTEIN YBAB"/>
    <property type="match status" value="1"/>
</dbReference>
<dbReference type="Proteomes" id="UP000298595">
    <property type="component" value="Chromosome"/>
</dbReference>
<organism evidence="4 9">
    <name type="scientific">Azospirillum argentinense</name>
    <dbReference type="NCBI Taxonomy" id="2970906"/>
    <lineage>
        <taxon>Bacteria</taxon>
        <taxon>Pseudomonadati</taxon>
        <taxon>Pseudomonadota</taxon>
        <taxon>Alphaproteobacteria</taxon>
        <taxon>Rhodospirillales</taxon>
        <taxon>Azospirillaceae</taxon>
        <taxon>Azospirillum</taxon>
    </lineage>
</organism>
<dbReference type="InterPro" id="IPR004401">
    <property type="entry name" value="YbaB/EbfC"/>
</dbReference>
<evidence type="ECO:0000313" key="4">
    <source>
        <dbReference type="EMBL" id="AIB10806.1"/>
    </source>
</evidence>
<dbReference type="PIRSF" id="PIRSF004555">
    <property type="entry name" value="UCP004555"/>
    <property type="match status" value="1"/>
</dbReference>
<dbReference type="NCBIfam" id="TIGR00103">
    <property type="entry name" value="DNA_YbaB_EbfC"/>
    <property type="match status" value="1"/>
</dbReference>
<reference evidence="4 9" key="1">
    <citation type="journal article" date="2014" name="Genome Announc.">
        <title>Complete Genome Sequence of the Model Rhizosphere Strain Azospirillum brasilense Az39, Successfully Applied in Agriculture.</title>
        <authorList>
            <person name="Rivera D."/>
            <person name="Revale S."/>
            <person name="Molina R."/>
            <person name="Gualpa J."/>
            <person name="Puente M."/>
            <person name="Maroniche G."/>
            <person name="Paris G."/>
            <person name="Baker D."/>
            <person name="Clavijo B."/>
            <person name="McLay K."/>
            <person name="Spaepen S."/>
            <person name="Perticari A."/>
            <person name="Vazquez M."/>
            <person name="Wisniewski-Dye F."/>
            <person name="Watkins C."/>
            <person name="Martinez-Abarca F."/>
            <person name="Vanderleyden J."/>
            <person name="Cassan F."/>
        </authorList>
    </citation>
    <scope>NUCLEOTIDE SEQUENCE [LARGE SCALE GENOMIC DNA]</scope>
    <source>
        <strain evidence="4 9">Az39</strain>
    </source>
</reference>
<evidence type="ECO:0000256" key="1">
    <source>
        <dbReference type="ARBA" id="ARBA00023125"/>
    </source>
</evidence>
<dbReference type="EMBL" id="CP032321">
    <property type="protein sequence ID" value="QCN95059.1"/>
    <property type="molecule type" value="Genomic_DNA"/>
</dbReference>
<accession>A0A060D9N9</accession>
<dbReference type="InterPro" id="IPR036894">
    <property type="entry name" value="YbaB-like_sf"/>
</dbReference>
<dbReference type="RefSeq" id="WP_014239409.1">
    <property type="nucleotide sequence ID" value="NZ_CP007793.1"/>
</dbReference>
<dbReference type="EMBL" id="VEWN01000001">
    <property type="protein sequence ID" value="KAA1058078.1"/>
    <property type="molecule type" value="Genomic_DNA"/>
</dbReference>
<evidence type="ECO:0000313" key="10">
    <source>
        <dbReference type="Proteomes" id="UP000236268"/>
    </source>
</evidence>
<dbReference type="Proteomes" id="UP000236268">
    <property type="component" value="Unassembled WGS sequence"/>
</dbReference>
<evidence type="ECO:0000313" key="6">
    <source>
        <dbReference type="EMBL" id="MFL7900694.1"/>
    </source>
</evidence>
<comment type="function">
    <text evidence="2">Binds to DNA and alters its conformation. May be involved in regulation of gene expression, nucleoid organization and DNA protection.</text>
</comment>
<evidence type="ECO:0000313" key="9">
    <source>
        <dbReference type="Proteomes" id="UP000027186"/>
    </source>
</evidence>
<comment type="similarity">
    <text evidence="2">Belongs to the YbaB/EbfC family.</text>
</comment>
<protein>
    <recommendedName>
        <fullName evidence="2">Nucleoid-associated protein ABAZ39_01980</fullName>
    </recommendedName>
</protein>
<dbReference type="PANTHER" id="PTHR33449">
    <property type="entry name" value="NUCLEOID-ASSOCIATED PROTEIN YBAB"/>
    <property type="match status" value="1"/>
</dbReference>
<evidence type="ECO:0000313" key="5">
    <source>
        <dbReference type="EMBL" id="KAA1058078.1"/>
    </source>
</evidence>
<keyword evidence="1 2" id="KW-0238">DNA-binding</keyword>
<dbReference type="GO" id="GO:0003677">
    <property type="term" value="F:DNA binding"/>
    <property type="evidence" value="ECO:0007669"/>
    <property type="project" value="UniProtKB-UniRule"/>
</dbReference>
<evidence type="ECO:0000313" key="11">
    <source>
        <dbReference type="Proteomes" id="UP000298595"/>
    </source>
</evidence>
<dbReference type="GeneID" id="56452278"/>
<reference evidence="6 13" key="5">
    <citation type="submission" date="2024-11" db="EMBL/GenBank/DDBJ databases">
        <title>Draft genome sequences of two bacteria associated to sugarcane roots in Colombia.</title>
        <authorList>
            <person name="Pardo-Diaz S."/>
            <person name="Masmela-Mendoza J."/>
            <person name="Delgadillo-Duran P."/>
            <person name="Bautista E.J."/>
            <person name="Rojas-Tapias D.F."/>
        </authorList>
    </citation>
    <scope>NUCLEOTIDE SEQUENCE [LARGE SCALE GENOMIC DNA]</scope>
    <source>
        <strain evidence="6 13">Ap18</strain>
    </source>
</reference>
<dbReference type="Pfam" id="PF02575">
    <property type="entry name" value="YbaB_DNA_bd"/>
    <property type="match status" value="1"/>
</dbReference>
<dbReference type="SUPFAM" id="SSF82607">
    <property type="entry name" value="YbaB-like"/>
    <property type="match status" value="1"/>
</dbReference>
<dbReference type="KEGG" id="abq:ABAZ39_01980"/>
<evidence type="ECO:0000313" key="8">
    <source>
        <dbReference type="EMBL" id="QCN95059.1"/>
    </source>
</evidence>
<evidence type="ECO:0000256" key="2">
    <source>
        <dbReference type="HAMAP-Rule" id="MF_00274"/>
    </source>
</evidence>
<dbReference type="EMBL" id="CP007793">
    <property type="protein sequence ID" value="AIB10806.1"/>
    <property type="molecule type" value="Genomic_DNA"/>
</dbReference>
<evidence type="ECO:0000313" key="7">
    <source>
        <dbReference type="EMBL" id="PNR00175.1"/>
    </source>
</evidence>
<dbReference type="Proteomes" id="UP001628281">
    <property type="component" value="Unassembled WGS sequence"/>
</dbReference>
<dbReference type="KEGG" id="aare:D3093_07210"/>
<keyword evidence="3" id="KW-0175">Coiled coil</keyword>
<feature type="coiled-coil region" evidence="3">
    <location>
        <begin position="4"/>
        <end position="31"/>
    </location>
</feature>
<comment type="subcellular location">
    <subcellularLocation>
        <location evidence="2">Cytoplasm</location>
        <location evidence="2">Nucleoid</location>
    </subcellularLocation>
</comment>
<dbReference type="HAMAP" id="MF_00274">
    <property type="entry name" value="DNA_YbaB_EbfC"/>
    <property type="match status" value="1"/>
</dbReference>
<reference evidence="8 11" key="3">
    <citation type="submission" date="2018-09" db="EMBL/GenBank/DDBJ databases">
        <title>Whole genome based analysis of evolution and adaptive divergence in Indian and Brazilian strains of Azospirillum brasilense.</title>
        <authorList>
            <person name="Singh C."/>
            <person name="Tripathi A.K."/>
        </authorList>
    </citation>
    <scope>NUCLEOTIDE SEQUENCE [LARGE SCALE GENOMIC DNA]</scope>
    <source>
        <strain evidence="8 11">MTCC4035</strain>
    </source>
</reference>
<reference evidence="5 12" key="4">
    <citation type="submission" date="2019-07" db="EMBL/GenBank/DDBJ databases">
        <title>Genome sequencing of the stress-tolerant strain Azospirillum brasilense Az19.</title>
        <authorList>
            <person name="Maroniche G.A."/>
            <person name="Garcia J.E."/>
            <person name="Pagnussat L."/>
            <person name="Amenta M."/>
            <person name="Creus C.M."/>
        </authorList>
    </citation>
    <scope>NUCLEOTIDE SEQUENCE [LARGE SCALE GENOMIC DNA]</scope>
    <source>
        <strain evidence="5 12">Az19</strain>
    </source>
</reference>
<gene>
    <name evidence="4" type="ORF">ABAZ39_01980</name>
    <name evidence="6" type="ORF">ACJ41P_06135</name>
    <name evidence="7" type="ORF">C1S70_04895</name>
    <name evidence="8" type="ORF">D3093_07210</name>
    <name evidence="5" type="ORF">FH063_000278</name>
</gene>
<proteinExistence type="inferred from homology"/>
<evidence type="ECO:0000313" key="12">
    <source>
        <dbReference type="Proteomes" id="UP000325333"/>
    </source>
</evidence>
<reference evidence="7 10" key="2">
    <citation type="submission" date="2018-01" db="EMBL/GenBank/DDBJ databases">
        <title>Whole genome sequence of Azospirillum brasilense REC3 isolated from strawberry roots.</title>
        <authorList>
            <person name="Fontana C.A."/>
            <person name="Salazar S.M."/>
            <person name="Bassi D."/>
            <person name="Puglisi E."/>
            <person name="Lovaisa N.C."/>
            <person name="Toffoli L.M."/>
            <person name="Pedraza R."/>
            <person name="Cocconcelli P.S."/>
        </authorList>
    </citation>
    <scope>NUCLEOTIDE SEQUENCE [LARGE SCALE GENOMIC DNA]</scope>
    <source>
        <strain evidence="7 10">REC3</strain>
    </source>
</reference>
<keyword evidence="2" id="KW-0963">Cytoplasm</keyword>
<dbReference type="Proteomes" id="UP000325333">
    <property type="component" value="Unassembled WGS sequence"/>
</dbReference>
<comment type="subunit">
    <text evidence="2">Homodimer.</text>
</comment>
<name>A0A060D9N9_9PROT</name>
<dbReference type="GO" id="GO:0005829">
    <property type="term" value="C:cytosol"/>
    <property type="evidence" value="ECO:0007669"/>
    <property type="project" value="TreeGrafter"/>
</dbReference>
<dbReference type="Gene3D" id="3.30.1310.10">
    <property type="entry name" value="Nucleoid-associated protein YbaB-like domain"/>
    <property type="match status" value="1"/>
</dbReference>
<dbReference type="EMBL" id="POWG01000003">
    <property type="protein sequence ID" value="PNR00175.1"/>
    <property type="molecule type" value="Genomic_DNA"/>
</dbReference>
<dbReference type="EMBL" id="JBJLSN010000006">
    <property type="protein sequence ID" value="MFL7900694.1"/>
    <property type="molecule type" value="Genomic_DNA"/>
</dbReference>
<evidence type="ECO:0000313" key="13">
    <source>
        <dbReference type="Proteomes" id="UP001628281"/>
    </source>
</evidence>